<proteinExistence type="predicted"/>
<dbReference type="EMBL" id="MF036690">
    <property type="protein sequence ID" value="ARW57425.1"/>
    <property type="molecule type" value="Genomic_DNA"/>
</dbReference>
<dbReference type="InterPro" id="IPR056959">
    <property type="entry name" value="RIIA1-like"/>
</dbReference>
<organism evidence="1 2">
    <name type="scientific">Serratia phage CHI14</name>
    <dbReference type="NCBI Taxonomy" id="2006941"/>
    <lineage>
        <taxon>Viruses</taxon>
        <taxon>Duplodnaviria</taxon>
        <taxon>Heunggongvirae</taxon>
        <taxon>Uroviricota</taxon>
        <taxon>Caudoviricetes</taxon>
        <taxon>Pantevenvirales</taxon>
        <taxon>Straboviridae</taxon>
        <taxon>Tevenvirinae</taxon>
        <taxon>Winklervirus</taxon>
        <taxon>Winklervirus chi14</taxon>
    </lineage>
</organism>
<keyword evidence="2" id="KW-1185">Reference proteome</keyword>
<dbReference type="Pfam" id="PF24210">
    <property type="entry name" value="T4_RIIA1"/>
    <property type="match status" value="1"/>
</dbReference>
<dbReference type="Proteomes" id="UP000225148">
    <property type="component" value="Segment"/>
</dbReference>
<dbReference type="RefSeq" id="YP_009609327.1">
    <property type="nucleotide sequence ID" value="NC_041996.1"/>
</dbReference>
<evidence type="ECO:0000313" key="2">
    <source>
        <dbReference type="Proteomes" id="UP000225148"/>
    </source>
</evidence>
<accession>A0A1Z1LX90</accession>
<dbReference type="OrthoDB" id="22522at10239"/>
<dbReference type="GeneID" id="40085411"/>
<sequence>MRVYNVNLELFDKAVSLEYRMIDKFWDHEMAIEFKDYASDLRVKIVNEIATQEELLKVAELMKKHLN</sequence>
<evidence type="ECO:0000313" key="1">
    <source>
        <dbReference type="EMBL" id="ARW57425.1"/>
    </source>
</evidence>
<protein>
    <submittedName>
        <fullName evidence="1">Uncharacterized protein</fullName>
    </submittedName>
</protein>
<name>A0A1Z1LX90_9CAUD</name>
<reference evidence="1 2" key="1">
    <citation type="submission" date="2017-04" db="EMBL/GenBank/DDBJ databases">
        <title>Environmental T4-family bacteriophages evolve to escape abortive infection via multiple routes in a bacterial host employing altruistic suicide through Type III toxin-antitoxin systems.</title>
        <authorList>
            <person name="Chen B."/>
            <person name="Salmond G.P.C."/>
            <person name="Akusobi C."/>
            <person name="Fang X."/>
        </authorList>
    </citation>
    <scope>NUCLEOTIDE SEQUENCE [LARGE SCALE GENOMIC DNA]</scope>
</reference>
<dbReference type="KEGG" id="vg:40085411"/>